<evidence type="ECO:0000256" key="1">
    <source>
        <dbReference type="SAM" id="SignalP"/>
    </source>
</evidence>
<gene>
    <name evidence="2" type="ORF">E2562_037295</name>
</gene>
<comment type="caution">
    <text evidence="2">The sequence shown here is derived from an EMBL/GenBank/DDBJ whole genome shotgun (WGS) entry which is preliminary data.</text>
</comment>
<proteinExistence type="predicted"/>
<dbReference type="PANTHER" id="PTHR36896">
    <property type="entry name" value="OS01G0729500 PROTEIN"/>
    <property type="match status" value="1"/>
</dbReference>
<keyword evidence="3" id="KW-1185">Reference proteome</keyword>
<keyword evidence="1" id="KW-0732">Signal</keyword>
<organism evidence="2 3">
    <name type="scientific">Oryza meyeriana var. granulata</name>
    <dbReference type="NCBI Taxonomy" id="110450"/>
    <lineage>
        <taxon>Eukaryota</taxon>
        <taxon>Viridiplantae</taxon>
        <taxon>Streptophyta</taxon>
        <taxon>Embryophyta</taxon>
        <taxon>Tracheophyta</taxon>
        <taxon>Spermatophyta</taxon>
        <taxon>Magnoliopsida</taxon>
        <taxon>Liliopsida</taxon>
        <taxon>Poales</taxon>
        <taxon>Poaceae</taxon>
        <taxon>BOP clade</taxon>
        <taxon>Oryzoideae</taxon>
        <taxon>Oryzeae</taxon>
        <taxon>Oryzinae</taxon>
        <taxon>Oryza</taxon>
        <taxon>Oryza meyeriana</taxon>
    </lineage>
</organism>
<sequence length="97" mass="10028">MCRSRSRVLLALLLVCAAVAAALVGKGNKGGAGRAEVKCSDLATVAESVASCNGSRCQWCGSEALDDVCFGAAEPWRLPNQVFSYDPSTAGIAHALR</sequence>
<feature type="signal peptide" evidence="1">
    <location>
        <begin position="1"/>
        <end position="21"/>
    </location>
</feature>
<name>A0A6G1E8N1_9ORYZ</name>
<dbReference type="AlphaFoldDB" id="A0A6G1E8N1"/>
<accession>A0A6G1E8N1</accession>
<evidence type="ECO:0000313" key="2">
    <source>
        <dbReference type="EMBL" id="KAF0920822.1"/>
    </source>
</evidence>
<reference evidence="2 3" key="1">
    <citation type="submission" date="2019-11" db="EMBL/GenBank/DDBJ databases">
        <title>Whole genome sequence of Oryza granulata.</title>
        <authorList>
            <person name="Li W."/>
        </authorList>
    </citation>
    <scope>NUCLEOTIDE SEQUENCE [LARGE SCALE GENOMIC DNA]</scope>
    <source>
        <strain evidence="3">cv. Menghai</strain>
        <tissue evidence="2">Leaf</tissue>
    </source>
</reference>
<dbReference type="PANTHER" id="PTHR36896:SF2">
    <property type="entry name" value="OS01G0729500 PROTEIN"/>
    <property type="match status" value="1"/>
</dbReference>
<protein>
    <submittedName>
        <fullName evidence="2">Uncharacterized protein</fullName>
    </submittedName>
</protein>
<feature type="chain" id="PRO_5026027414" evidence="1">
    <location>
        <begin position="22"/>
        <end position="97"/>
    </location>
</feature>
<dbReference type="EMBL" id="SPHZ02000005">
    <property type="protein sequence ID" value="KAF0920822.1"/>
    <property type="molecule type" value="Genomic_DNA"/>
</dbReference>
<evidence type="ECO:0000313" key="3">
    <source>
        <dbReference type="Proteomes" id="UP000479710"/>
    </source>
</evidence>
<dbReference type="Proteomes" id="UP000479710">
    <property type="component" value="Unassembled WGS sequence"/>
</dbReference>
<dbReference type="OrthoDB" id="884905at2759"/>